<feature type="active site" description="Proton acceptor 2" evidence="7">
    <location>
        <position position="407"/>
    </location>
</feature>
<feature type="chain" id="PRO_5036210273" description="Angiotensin-converting enzyme" evidence="14">
    <location>
        <begin position="26"/>
        <end position="1136"/>
    </location>
</feature>
<dbReference type="EC" id="3.4.-.-" evidence="13"/>
<keyword evidence="13" id="KW-0121">Carboxypeptidase</keyword>
<dbReference type="InterPro" id="IPR013658">
    <property type="entry name" value="SGL"/>
</dbReference>
<dbReference type="AlphaFoldDB" id="A0A7R9BP62"/>
<feature type="signal peptide" evidence="14">
    <location>
        <begin position="1"/>
        <end position="25"/>
    </location>
</feature>
<dbReference type="GO" id="GO:0004180">
    <property type="term" value="F:carboxypeptidase activity"/>
    <property type="evidence" value="ECO:0007669"/>
    <property type="project" value="UniProtKB-KW"/>
</dbReference>
<evidence type="ECO:0000256" key="11">
    <source>
        <dbReference type="PIRSR" id="PIRSR601548-8"/>
    </source>
</evidence>
<evidence type="ECO:0000256" key="3">
    <source>
        <dbReference type="ARBA" id="ARBA00023157"/>
    </source>
</evidence>
<evidence type="ECO:0000256" key="7">
    <source>
        <dbReference type="PIRSR" id="PIRSR601548-11"/>
    </source>
</evidence>
<keyword evidence="4 6" id="KW-0325">Glycoprotein</keyword>
<feature type="binding site" evidence="9">
    <location>
        <position position="406"/>
    </location>
    <ligand>
        <name>Zn(2+)</name>
        <dbReference type="ChEBI" id="CHEBI:29105"/>
        <label>1</label>
        <note>catalytic</note>
    </ligand>
</feature>
<sequence length="1136" mass="128811">MAISGTAVCFGAWVFVAFCPDPGHTGRGERFWLRPDPSLKRTNLGLDPIESEWRQAVDFLNRLEPKSSLECNKMQHASWVYESNMTEANQEALHEVDAANAEYDQQLITGLRSAFHSKGPFPHWEDYASSTQRRIRLMTESMGSSILPTDEANRYRTILSTMEKIHATATICHPGKGPCGLPMDPNITEIMATSRDHKVLTKAWQSWRDATGKKLRPFYLEFMELENKIAKLNDFSDAAEMWTTKYESENFQNEMETVWLEIEPLYKKIHSYIRAKLKTVYGKHIDEKGPIPAQLLGNPWAQEWTFLSDLAMPHQDLMSIDVTEGLKSKGYTPERMVKLAEKFFTSLGFNSLTKTFWEKSIFRRPEGRDFVCHPSAWDFCLGPNNTDFRMKMCTDINHQDFLTIHHEMGHIQYFMEYRDLPIAFRDGANPAFHEAIGDTVALSVSTPKHLKKIDLLTNEQLSLLETKRDEMDLNFMMSMALDKLVFLPYAYIVDKWRWDLFKGKVPLERLNAHWWKLREEIQGISAPIPRNESDFDPGSKYHIAANIPYIRYPSVILGDERYFVSFVIQFQFYEALCKAADEYELGNPNIPLHRCDFHGNVQAGNLLRLFAVMQLGRSKPWPEVMHIITGQWNISAAAMRTYFAPLEKFLDEYFDKTKECIGWSGECDGRFSPSECRVERHKYPSTDATQVSFAVPVAESDGDYLVGVDSELQVFSWTDDETTDVFEGYRTSQARAAKPRRVPSGEDVAYMAAVQVHNASRRNKKPFGRWKVHFDARALRCFEESRPAPVSITPSTWQPPQAYRSSAPLRQLSTSTNGWEWFTSTPGRCVALKNPDHRQCPLHHQPGNHPKHTARQRHYGNCPRRLMDGNAVQSDLRRTEPRFAYVVFVFLIAAEGGEMTPEKQSQYPKGKSFQVLIQLADGFLSSRPAVVKVALAGRPKQSLRGPYQVVSTLDEPDGNFLKTAKVDACGRLWVGSSGRQNGDQVGCVFGAGTAKVYGVSWSRRLLPKIPGLSQTSGMAWAPDDRTLYMIDSAETCVFAYDYHAKTGSLANPRAIFDASKFGNGVALHGMTIDNDGYLYIGIYGLGRVIIVDPESHQLVGYVCLPTPYVTGVTWGGEALDTLYVTSAARQADLTSF</sequence>
<comment type="caution">
    <text evidence="12">Lacks conserved residue(s) required for the propagation of feature annotation.</text>
</comment>
<comment type="cofactor">
    <cofactor evidence="13">
        <name>Zn(2+)</name>
        <dbReference type="ChEBI" id="CHEBI:29105"/>
    </cofactor>
    <text evidence="13">Binds 1 zinc ion per subunit.</text>
</comment>
<dbReference type="InterPro" id="IPR001548">
    <property type="entry name" value="Peptidase_M2"/>
</dbReference>
<reference evidence="16" key="1">
    <citation type="submission" date="2020-11" db="EMBL/GenBank/DDBJ databases">
        <authorList>
            <person name="Tran Van P."/>
        </authorList>
    </citation>
    <scope>NUCLEOTIDE SEQUENCE</scope>
</reference>
<evidence type="ECO:0000256" key="12">
    <source>
        <dbReference type="PROSITE-ProRule" id="PRU01355"/>
    </source>
</evidence>
<keyword evidence="3 10" id="KW-1015">Disulfide bond</keyword>
<accession>A0A7R9BP62</accession>
<evidence type="ECO:0000256" key="10">
    <source>
        <dbReference type="PIRSR" id="PIRSR601548-4"/>
    </source>
</evidence>
<keyword evidence="13" id="KW-0645">Protease</keyword>
<dbReference type="PANTHER" id="PTHR10514">
    <property type="entry name" value="ANGIOTENSIN-CONVERTING ENZYME"/>
    <property type="match status" value="1"/>
</dbReference>
<evidence type="ECO:0000313" key="17">
    <source>
        <dbReference type="Proteomes" id="UP000678499"/>
    </source>
</evidence>
<feature type="binding site" evidence="8">
    <location>
        <position position="246"/>
    </location>
    <ligand>
        <name>chloride</name>
        <dbReference type="ChEBI" id="CHEBI:17996"/>
        <label>1</label>
    </ligand>
</feature>
<dbReference type="Pfam" id="PF08450">
    <property type="entry name" value="SGL"/>
    <property type="match status" value="1"/>
</dbReference>
<keyword evidence="2 14" id="KW-0732">Signal</keyword>
<feature type="active site" description="Proton donor 2" evidence="7">
    <location>
        <position position="542"/>
    </location>
</feature>
<dbReference type="Gene3D" id="1.10.1370.30">
    <property type="match status" value="1"/>
</dbReference>
<keyword evidence="9 13" id="KW-0479">Metal-binding</keyword>
<organism evidence="16">
    <name type="scientific">Notodromas monacha</name>
    <dbReference type="NCBI Taxonomy" id="399045"/>
    <lineage>
        <taxon>Eukaryota</taxon>
        <taxon>Metazoa</taxon>
        <taxon>Ecdysozoa</taxon>
        <taxon>Arthropoda</taxon>
        <taxon>Crustacea</taxon>
        <taxon>Oligostraca</taxon>
        <taxon>Ostracoda</taxon>
        <taxon>Podocopa</taxon>
        <taxon>Podocopida</taxon>
        <taxon>Cypridocopina</taxon>
        <taxon>Cypridoidea</taxon>
        <taxon>Cyprididae</taxon>
        <taxon>Notodromas</taxon>
    </lineage>
</organism>
<proteinExistence type="inferred from homology"/>
<evidence type="ECO:0000256" key="13">
    <source>
        <dbReference type="RuleBase" id="RU361144"/>
    </source>
</evidence>
<evidence type="ECO:0000256" key="2">
    <source>
        <dbReference type="ARBA" id="ARBA00022729"/>
    </source>
</evidence>
<dbReference type="EMBL" id="CAJPEX010000949">
    <property type="protein sequence ID" value="CAG0917733.1"/>
    <property type="molecule type" value="Genomic_DNA"/>
</dbReference>
<keyword evidence="17" id="KW-1185">Reference proteome</keyword>
<dbReference type="PRINTS" id="PR00791">
    <property type="entry name" value="PEPDIPTASEA"/>
</dbReference>
<feature type="disulfide bond" evidence="10 12">
    <location>
        <begin position="577"/>
        <end position="595"/>
    </location>
</feature>
<dbReference type="GO" id="GO:0046872">
    <property type="term" value="F:metal ion binding"/>
    <property type="evidence" value="ECO:0007669"/>
    <property type="project" value="UniProtKB-KW"/>
</dbReference>
<comment type="similarity">
    <text evidence="1 12 13">Belongs to the peptidase M2 family.</text>
</comment>
<dbReference type="SUPFAM" id="SSF63829">
    <property type="entry name" value="Calcium-dependent phosphotriesterase"/>
    <property type="match status" value="1"/>
</dbReference>
<feature type="glycosylation site" description="N-linked (GlcNAc...) asparagine" evidence="6">
    <location>
        <position position="84"/>
    </location>
</feature>
<dbReference type="PROSITE" id="PS52011">
    <property type="entry name" value="PEPTIDASE_M2"/>
    <property type="match status" value="1"/>
</dbReference>
<feature type="active site" description="Proton donor 1" evidence="5">
    <location>
        <position position="542"/>
    </location>
</feature>
<feature type="binding site" evidence="11">
    <location>
        <position position="410"/>
    </location>
    <ligand>
        <name>Zn(2+)</name>
        <dbReference type="ChEBI" id="CHEBI:29105"/>
        <label>2</label>
        <note>catalytic</note>
    </ligand>
</feature>
<evidence type="ECO:0000256" key="4">
    <source>
        <dbReference type="ARBA" id="ARBA00023180"/>
    </source>
</evidence>
<evidence type="ECO:0000256" key="6">
    <source>
        <dbReference type="PIRSR" id="PIRSR601548-10"/>
    </source>
</evidence>
<protein>
    <recommendedName>
        <fullName evidence="13">Angiotensin-converting enzyme</fullName>
        <ecNumber evidence="13">3.4.-.-</ecNumber>
    </recommendedName>
</protein>
<dbReference type="SUPFAM" id="SSF55486">
    <property type="entry name" value="Metalloproteases ('zincins'), catalytic domain"/>
    <property type="match status" value="1"/>
</dbReference>
<feature type="disulfide bond" evidence="10">
    <location>
        <begin position="372"/>
        <end position="393"/>
    </location>
</feature>
<dbReference type="GO" id="GO:0008241">
    <property type="term" value="F:peptidyl-dipeptidase activity"/>
    <property type="evidence" value="ECO:0007669"/>
    <property type="project" value="InterPro"/>
</dbReference>
<evidence type="ECO:0000256" key="8">
    <source>
        <dbReference type="PIRSR" id="PIRSR601548-2"/>
    </source>
</evidence>
<feature type="binding site" evidence="9">
    <location>
        <position position="410"/>
    </location>
    <ligand>
        <name>Zn(2+)</name>
        <dbReference type="ChEBI" id="CHEBI:29105"/>
        <label>1</label>
        <note>catalytic</note>
    </ligand>
</feature>
<dbReference type="CDD" id="cd06461">
    <property type="entry name" value="M2_ACE"/>
    <property type="match status" value="1"/>
</dbReference>
<feature type="glycosylation site" description="N-linked (GlcNAc...) asparagine; partial" evidence="6">
    <location>
        <position position="633"/>
    </location>
</feature>
<feature type="binding site" evidence="11">
    <location>
        <position position="406"/>
    </location>
    <ligand>
        <name>Zn(2+)</name>
        <dbReference type="ChEBI" id="CHEBI:29105"/>
        <label>2</label>
        <note>catalytic</note>
    </ligand>
</feature>
<keyword evidence="13" id="KW-0482">Metalloprotease</keyword>
<dbReference type="Pfam" id="PF01401">
    <property type="entry name" value="Peptidase_M2"/>
    <property type="match status" value="1"/>
</dbReference>
<dbReference type="GO" id="GO:0006508">
    <property type="term" value="P:proteolysis"/>
    <property type="evidence" value="ECO:0007669"/>
    <property type="project" value="UniProtKB-KW"/>
</dbReference>
<gene>
    <name evidence="16" type="ORF">NMOB1V02_LOCUS5311</name>
</gene>
<feature type="domain" description="SMP-30/Gluconolactonase/LRE-like region" evidence="15">
    <location>
        <begin position="963"/>
        <end position="1127"/>
    </location>
</feature>
<evidence type="ECO:0000259" key="15">
    <source>
        <dbReference type="Pfam" id="PF08450"/>
    </source>
</evidence>
<evidence type="ECO:0000256" key="5">
    <source>
        <dbReference type="PIRSR" id="PIRSR601548-1"/>
    </source>
</evidence>
<dbReference type="GO" id="GO:0008237">
    <property type="term" value="F:metallopeptidase activity"/>
    <property type="evidence" value="ECO:0007669"/>
    <property type="project" value="UniProtKB-KW"/>
</dbReference>
<keyword evidence="13" id="KW-0378">Hydrolase</keyword>
<evidence type="ECO:0000256" key="1">
    <source>
        <dbReference type="ARBA" id="ARBA00008139"/>
    </source>
</evidence>
<feature type="active site" description="Proton acceptor 1" evidence="5">
    <location>
        <position position="407"/>
    </location>
</feature>
<dbReference type="InterPro" id="IPR011042">
    <property type="entry name" value="6-blade_b-propeller_TolB-like"/>
</dbReference>
<name>A0A7R9BP62_9CRUS</name>
<dbReference type="OrthoDB" id="423498at2759"/>
<dbReference type="Proteomes" id="UP000678499">
    <property type="component" value="Unassembled WGS sequence"/>
</dbReference>
<dbReference type="PANTHER" id="PTHR10514:SF27">
    <property type="entry name" value="ANGIOTENSIN-CONVERTING ENZYME"/>
    <property type="match status" value="1"/>
</dbReference>
<feature type="binding site" evidence="11">
    <location>
        <position position="434"/>
    </location>
    <ligand>
        <name>Zn(2+)</name>
        <dbReference type="ChEBI" id="CHEBI:29105"/>
        <label>2</label>
        <note>catalytic</note>
    </ligand>
</feature>
<evidence type="ECO:0000256" key="9">
    <source>
        <dbReference type="PIRSR" id="PIRSR601548-3"/>
    </source>
</evidence>
<dbReference type="EMBL" id="OA882986">
    <property type="protein sequence ID" value="CAD7277581.1"/>
    <property type="molecule type" value="Genomic_DNA"/>
</dbReference>
<dbReference type="GO" id="GO:0005886">
    <property type="term" value="C:plasma membrane"/>
    <property type="evidence" value="ECO:0007669"/>
    <property type="project" value="TreeGrafter"/>
</dbReference>
<dbReference type="Gene3D" id="2.120.10.30">
    <property type="entry name" value="TolB, C-terminal domain"/>
    <property type="match status" value="1"/>
</dbReference>
<keyword evidence="9 13" id="KW-0862">Zinc</keyword>
<evidence type="ECO:0000256" key="14">
    <source>
        <dbReference type="SAM" id="SignalP"/>
    </source>
</evidence>
<evidence type="ECO:0000313" key="16">
    <source>
        <dbReference type="EMBL" id="CAD7277581.1"/>
    </source>
</evidence>
<feature type="binding site" evidence="9">
    <location>
        <position position="434"/>
    </location>
    <ligand>
        <name>Zn(2+)</name>
        <dbReference type="ChEBI" id="CHEBI:29105"/>
        <label>1</label>
        <note>catalytic</note>
    </ligand>
</feature>
<feature type="binding site" evidence="8">
    <location>
        <position position="551"/>
    </location>
    <ligand>
        <name>chloride</name>
        <dbReference type="ChEBI" id="CHEBI:17996"/>
        <label>1</label>
    </ligand>
</feature>